<keyword evidence="8" id="KW-0325">Glycoprotein</keyword>
<keyword evidence="6" id="KW-0732">Signal</keyword>
<dbReference type="GO" id="GO:0005576">
    <property type="term" value="C:extracellular region"/>
    <property type="evidence" value="ECO:0007669"/>
    <property type="project" value="UniProtKB-SubCell"/>
</dbReference>
<dbReference type="EMBL" id="MNCJ02000316">
    <property type="protein sequence ID" value="KAF5821151.1"/>
    <property type="molecule type" value="Genomic_DNA"/>
</dbReference>
<reference evidence="11" key="2">
    <citation type="submission" date="2020-06" db="EMBL/GenBank/DDBJ databases">
        <title>Helianthus annuus Genome sequencing and assembly Release 2.</title>
        <authorList>
            <person name="Gouzy J."/>
            <person name="Langlade N."/>
            <person name="Munos S."/>
        </authorList>
    </citation>
    <scope>NUCLEOTIDE SEQUENCE</scope>
    <source>
        <tissue evidence="11">Leaves</tissue>
    </source>
</reference>
<dbReference type="FunFam" id="3.40.50.11320:FF:000002">
    <property type="entry name" value="Carboxypeptidase"/>
    <property type="match status" value="1"/>
</dbReference>
<gene>
    <name evidence="11" type="ORF">HanXRQr2_Chr01g0010471</name>
</gene>
<keyword evidence="3" id="KW-0964">Secreted</keyword>
<dbReference type="AlphaFoldDB" id="A0A9K3P225"/>
<evidence type="ECO:0000256" key="3">
    <source>
        <dbReference type="ARBA" id="ARBA00022525"/>
    </source>
</evidence>
<dbReference type="GO" id="GO:0004185">
    <property type="term" value="F:serine-type carboxypeptidase activity"/>
    <property type="evidence" value="ECO:0000318"/>
    <property type="project" value="GO_Central"/>
</dbReference>
<evidence type="ECO:0000256" key="10">
    <source>
        <dbReference type="SAM" id="Phobius"/>
    </source>
</evidence>
<protein>
    <recommendedName>
        <fullName evidence="9">Carboxypeptidase</fullName>
        <ecNumber evidence="9">3.4.16.-</ecNumber>
    </recommendedName>
</protein>
<dbReference type="SUPFAM" id="SSF53474">
    <property type="entry name" value="alpha/beta-Hydrolases"/>
    <property type="match status" value="1"/>
</dbReference>
<dbReference type="PANTHER" id="PTHR11802">
    <property type="entry name" value="SERINE PROTEASE FAMILY S10 SERINE CARBOXYPEPTIDASE"/>
    <property type="match status" value="1"/>
</dbReference>
<dbReference type="Gene3D" id="3.40.50.1820">
    <property type="entry name" value="alpha/beta hydrolase"/>
    <property type="match status" value="1"/>
</dbReference>
<keyword evidence="10" id="KW-0812">Transmembrane</keyword>
<dbReference type="GO" id="GO:0006508">
    <property type="term" value="P:proteolysis"/>
    <property type="evidence" value="ECO:0007669"/>
    <property type="project" value="UniProtKB-KW"/>
</dbReference>
<dbReference type="PROSITE" id="PS00131">
    <property type="entry name" value="CARBOXYPEPT_SER_SER"/>
    <property type="match status" value="1"/>
</dbReference>
<evidence type="ECO:0000256" key="2">
    <source>
        <dbReference type="ARBA" id="ARBA00009431"/>
    </source>
</evidence>
<accession>A0A9K3P225</accession>
<keyword evidence="4 9" id="KW-0121">Carboxypeptidase</keyword>
<keyword evidence="12" id="KW-1185">Reference proteome</keyword>
<evidence type="ECO:0000313" key="12">
    <source>
        <dbReference type="Proteomes" id="UP000215914"/>
    </source>
</evidence>
<evidence type="ECO:0000256" key="7">
    <source>
        <dbReference type="ARBA" id="ARBA00023157"/>
    </source>
</evidence>
<comment type="subcellular location">
    <subcellularLocation>
        <location evidence="1">Secreted</location>
    </subcellularLocation>
</comment>
<proteinExistence type="inferred from homology"/>
<name>A0A9K3P225_HELAN</name>
<dbReference type="PANTHER" id="PTHR11802:SF281">
    <property type="entry name" value="CARBOXYPEPTIDASE"/>
    <property type="match status" value="1"/>
</dbReference>
<comment type="caution">
    <text evidence="11">The sequence shown here is derived from an EMBL/GenBank/DDBJ whole genome shotgun (WGS) entry which is preliminary data.</text>
</comment>
<evidence type="ECO:0000256" key="8">
    <source>
        <dbReference type="ARBA" id="ARBA00023180"/>
    </source>
</evidence>
<feature type="transmembrane region" description="Helical" evidence="10">
    <location>
        <begin position="12"/>
        <end position="34"/>
    </location>
</feature>
<dbReference type="Proteomes" id="UP000215914">
    <property type="component" value="Unassembled WGS sequence"/>
</dbReference>
<evidence type="ECO:0000256" key="4">
    <source>
        <dbReference type="ARBA" id="ARBA00022645"/>
    </source>
</evidence>
<dbReference type="EC" id="3.4.16.-" evidence="9"/>
<dbReference type="InterPro" id="IPR029058">
    <property type="entry name" value="AB_hydrolase_fold"/>
</dbReference>
<keyword evidence="10" id="KW-1133">Transmembrane helix</keyword>
<keyword evidence="7" id="KW-1015">Disulfide bond</keyword>
<evidence type="ECO:0000256" key="9">
    <source>
        <dbReference type="RuleBase" id="RU361156"/>
    </source>
</evidence>
<evidence type="ECO:0000313" key="11">
    <source>
        <dbReference type="EMBL" id="KAF5821151.1"/>
    </source>
</evidence>
<keyword evidence="10" id="KW-0472">Membrane</keyword>
<dbReference type="FunFam" id="3.40.50.1820:FF:000453">
    <property type="entry name" value="Carboxypeptidase"/>
    <property type="match status" value="1"/>
</dbReference>
<keyword evidence="5 9" id="KW-0645">Protease</keyword>
<organism evidence="11 12">
    <name type="scientific">Helianthus annuus</name>
    <name type="common">Common sunflower</name>
    <dbReference type="NCBI Taxonomy" id="4232"/>
    <lineage>
        <taxon>Eukaryota</taxon>
        <taxon>Viridiplantae</taxon>
        <taxon>Streptophyta</taxon>
        <taxon>Embryophyta</taxon>
        <taxon>Tracheophyta</taxon>
        <taxon>Spermatophyta</taxon>
        <taxon>Magnoliopsida</taxon>
        <taxon>eudicotyledons</taxon>
        <taxon>Gunneridae</taxon>
        <taxon>Pentapetalae</taxon>
        <taxon>asterids</taxon>
        <taxon>campanulids</taxon>
        <taxon>Asterales</taxon>
        <taxon>Asteraceae</taxon>
        <taxon>Asteroideae</taxon>
        <taxon>Heliantheae alliance</taxon>
        <taxon>Heliantheae</taxon>
        <taxon>Helianthus</taxon>
    </lineage>
</organism>
<evidence type="ECO:0000256" key="5">
    <source>
        <dbReference type="ARBA" id="ARBA00022670"/>
    </source>
</evidence>
<sequence length="489" mass="55189">MHYLCNPSSSNTTLCFLIMSFESWILFTYVTILMHTCCFNCKNSDEIVNLPDQPPVNFKQFAGYISIDDDAQQRFMFYYFVEAESDPSSKPLVLWFNGGPGCSSVGAGAFVEHGPFKPKGDVLVKNNCSWNKEANMLYLETPAGVGFSYSLDKSYYTSANDVHTAGDNLVFLEKWFEKYREYKDRDFYIMGESYGGHYVPQLATLIVHSKAKINLKGIALGNPLLEFNTDFNSRGEYLWSHGLISDDTYDMFKNVCNYSTIRRQDNFNAVTPRCAVVANQASKEISDYIDTYDVTLDICLSNIFSQSQVLDRNPDPEAKVDVCVEDETTKYFNRKDVQTALNARLVGVKEWSVCSSVLTYDMANMEEPMTPVLAFLLKSGIRVFVYSGDQDSVLPLTGTRLVVNGLAKKLGLSTTLPYRAWFSDNNQVGGWTQVYGDVLHFATVRGAAHEAPYTQPERSFVLFKAFLAGKPLPHIEENNQNMRIVMPNI</sequence>
<dbReference type="InterPro" id="IPR001563">
    <property type="entry name" value="Peptidase_S10"/>
</dbReference>
<evidence type="ECO:0000256" key="6">
    <source>
        <dbReference type="ARBA" id="ARBA00022729"/>
    </source>
</evidence>
<comment type="similarity">
    <text evidence="2 9">Belongs to the peptidase S10 family.</text>
</comment>
<dbReference type="PRINTS" id="PR00724">
    <property type="entry name" value="CRBOXYPTASEC"/>
</dbReference>
<keyword evidence="9 11" id="KW-0378">Hydrolase</keyword>
<dbReference type="InterPro" id="IPR018202">
    <property type="entry name" value="Ser_caboxypep_ser_AS"/>
</dbReference>
<dbReference type="Gramene" id="mRNA:HanXRQr2_Chr01g0010471">
    <property type="protein sequence ID" value="mRNA:HanXRQr2_Chr01g0010471"/>
    <property type="gene ID" value="HanXRQr2_Chr01g0010471"/>
</dbReference>
<dbReference type="Pfam" id="PF00450">
    <property type="entry name" value="Peptidase_S10"/>
    <property type="match status" value="1"/>
</dbReference>
<reference evidence="11" key="1">
    <citation type="journal article" date="2017" name="Nature">
        <title>The sunflower genome provides insights into oil metabolism, flowering and Asterid evolution.</title>
        <authorList>
            <person name="Badouin H."/>
            <person name="Gouzy J."/>
            <person name="Grassa C.J."/>
            <person name="Murat F."/>
            <person name="Staton S.E."/>
            <person name="Cottret L."/>
            <person name="Lelandais-Briere C."/>
            <person name="Owens G.L."/>
            <person name="Carrere S."/>
            <person name="Mayjonade B."/>
            <person name="Legrand L."/>
            <person name="Gill N."/>
            <person name="Kane N.C."/>
            <person name="Bowers J.E."/>
            <person name="Hubner S."/>
            <person name="Bellec A."/>
            <person name="Berard A."/>
            <person name="Berges H."/>
            <person name="Blanchet N."/>
            <person name="Boniface M.C."/>
            <person name="Brunel D."/>
            <person name="Catrice O."/>
            <person name="Chaidir N."/>
            <person name="Claudel C."/>
            <person name="Donnadieu C."/>
            <person name="Faraut T."/>
            <person name="Fievet G."/>
            <person name="Helmstetter N."/>
            <person name="King M."/>
            <person name="Knapp S.J."/>
            <person name="Lai Z."/>
            <person name="Le Paslier M.C."/>
            <person name="Lippi Y."/>
            <person name="Lorenzon L."/>
            <person name="Mandel J.R."/>
            <person name="Marage G."/>
            <person name="Marchand G."/>
            <person name="Marquand E."/>
            <person name="Bret-Mestries E."/>
            <person name="Morien E."/>
            <person name="Nambeesan S."/>
            <person name="Nguyen T."/>
            <person name="Pegot-Espagnet P."/>
            <person name="Pouilly N."/>
            <person name="Raftis F."/>
            <person name="Sallet E."/>
            <person name="Schiex T."/>
            <person name="Thomas J."/>
            <person name="Vandecasteele C."/>
            <person name="Vares D."/>
            <person name="Vear F."/>
            <person name="Vautrin S."/>
            <person name="Crespi M."/>
            <person name="Mangin B."/>
            <person name="Burke J.M."/>
            <person name="Salse J."/>
            <person name="Munos S."/>
            <person name="Vincourt P."/>
            <person name="Rieseberg L.H."/>
            <person name="Langlade N.B."/>
        </authorList>
    </citation>
    <scope>NUCLEOTIDE SEQUENCE</scope>
    <source>
        <tissue evidence="11">Leaves</tissue>
    </source>
</reference>
<evidence type="ECO:0000256" key="1">
    <source>
        <dbReference type="ARBA" id="ARBA00004613"/>
    </source>
</evidence>